<reference evidence="2 3" key="1">
    <citation type="submission" date="2021-06" db="EMBL/GenBank/DDBJ databases">
        <authorList>
            <person name="Palmer J.M."/>
        </authorList>
    </citation>
    <scope>NUCLEOTIDE SEQUENCE [LARGE SCALE GENOMIC DNA]</scope>
    <source>
        <strain evidence="3">if_2019</strain>
        <tissue evidence="2">Muscle</tissue>
    </source>
</reference>
<dbReference type="Proteomes" id="UP001482620">
    <property type="component" value="Unassembled WGS sequence"/>
</dbReference>
<protein>
    <submittedName>
        <fullName evidence="2">Uncharacterized protein</fullName>
    </submittedName>
</protein>
<proteinExistence type="predicted"/>
<feature type="region of interest" description="Disordered" evidence="1">
    <location>
        <begin position="98"/>
        <end position="126"/>
    </location>
</feature>
<evidence type="ECO:0000256" key="1">
    <source>
        <dbReference type="SAM" id="MobiDB-lite"/>
    </source>
</evidence>
<sequence length="126" mass="14618">MASSRWRVYFIFDPLNPTSVWKISTAPERQDVAAFLDDTKLLNLTWSCSSVVLTFHILLEVPADRERNSPPCEETQEKWRSLSWLVWSWVEVIRNMGCSSRDPAGPNPNERREAIPQWAHHLQGEP</sequence>
<comment type="caution">
    <text evidence="2">The sequence shown here is derived from an EMBL/GenBank/DDBJ whole genome shotgun (WGS) entry which is preliminary data.</text>
</comment>
<keyword evidence="3" id="KW-1185">Reference proteome</keyword>
<organism evidence="2 3">
    <name type="scientific">Ilyodon furcidens</name>
    <name type="common">goldbreast splitfin</name>
    <dbReference type="NCBI Taxonomy" id="33524"/>
    <lineage>
        <taxon>Eukaryota</taxon>
        <taxon>Metazoa</taxon>
        <taxon>Chordata</taxon>
        <taxon>Craniata</taxon>
        <taxon>Vertebrata</taxon>
        <taxon>Euteleostomi</taxon>
        <taxon>Actinopterygii</taxon>
        <taxon>Neopterygii</taxon>
        <taxon>Teleostei</taxon>
        <taxon>Neoteleostei</taxon>
        <taxon>Acanthomorphata</taxon>
        <taxon>Ovalentaria</taxon>
        <taxon>Atherinomorphae</taxon>
        <taxon>Cyprinodontiformes</taxon>
        <taxon>Goodeidae</taxon>
        <taxon>Ilyodon</taxon>
    </lineage>
</organism>
<accession>A0ABV0UCG7</accession>
<gene>
    <name evidence="2" type="ORF">ILYODFUR_030538</name>
</gene>
<dbReference type="EMBL" id="JAHRIQ010062481">
    <property type="protein sequence ID" value="MEQ2241941.1"/>
    <property type="molecule type" value="Genomic_DNA"/>
</dbReference>
<evidence type="ECO:0000313" key="3">
    <source>
        <dbReference type="Proteomes" id="UP001482620"/>
    </source>
</evidence>
<name>A0ABV0UCG7_9TELE</name>
<evidence type="ECO:0000313" key="2">
    <source>
        <dbReference type="EMBL" id="MEQ2241941.1"/>
    </source>
</evidence>